<evidence type="ECO:0000313" key="2">
    <source>
        <dbReference type="EMBL" id="SHO53711.1"/>
    </source>
</evidence>
<name>A0A1M7YM65_9FIRM</name>
<dbReference type="Proteomes" id="UP000184612">
    <property type="component" value="Unassembled WGS sequence"/>
</dbReference>
<keyword evidence="3" id="KW-1185">Reference proteome</keyword>
<dbReference type="AlphaFoldDB" id="A0A1M7YM65"/>
<dbReference type="OrthoDB" id="10003058at2"/>
<dbReference type="EMBL" id="FRFD01000014">
    <property type="protein sequence ID" value="SHO53711.1"/>
    <property type="molecule type" value="Genomic_DNA"/>
</dbReference>
<feature type="domain" description="Glycine-rich" evidence="1">
    <location>
        <begin position="58"/>
        <end position="301"/>
    </location>
</feature>
<organism evidence="2 3">
    <name type="scientific">Anaerocolumna xylanovorans DSM 12503</name>
    <dbReference type="NCBI Taxonomy" id="1121345"/>
    <lineage>
        <taxon>Bacteria</taxon>
        <taxon>Bacillati</taxon>
        <taxon>Bacillota</taxon>
        <taxon>Clostridia</taxon>
        <taxon>Lachnospirales</taxon>
        <taxon>Lachnospiraceae</taxon>
        <taxon>Anaerocolumna</taxon>
    </lineage>
</organism>
<dbReference type="STRING" id="1121345.SAMN02745217_04250"/>
<dbReference type="InterPro" id="IPR049304">
    <property type="entry name" value="Gly_rich_dom"/>
</dbReference>
<evidence type="ECO:0000259" key="1">
    <source>
        <dbReference type="Pfam" id="PF21722"/>
    </source>
</evidence>
<proteinExistence type="predicted"/>
<dbReference type="Pfam" id="PF21722">
    <property type="entry name" value="Gly_rich_2"/>
    <property type="match status" value="1"/>
</dbReference>
<protein>
    <recommendedName>
        <fullName evidence="1">Glycine-rich domain-containing protein</fullName>
    </recommendedName>
</protein>
<dbReference type="RefSeq" id="WP_073590881.1">
    <property type="nucleotide sequence ID" value="NZ_FRFD01000014.1"/>
</dbReference>
<sequence>MAKGMYVGVNGVARKVKKMYVGVNSVARKVKKVYVGVNGVARLAWQGTVPAGQVTFTSSQLWTVPEGVSKIDIFCVGGGGGSLSTGGSKYTAITGAGSGYTSTVKNINVVPGQQIPITVGAGGTVIETSSSPSYGNAGGQSVFGSYCHANGGEGAMNNSSYNHPMCFYRTDSSSLPPNPDKPNNSNGGSGGGGVGLAYYYDNGETYVPITMSGGVDGAISAAFGSYANNTYLYWWGHGQGYTTKAFGEAQNTLYSTGGSANASTPQTPNTGNGGNGGLSYIWTVNPVYGTSGQSGIVIVRWAEQEQ</sequence>
<reference evidence="2 3" key="1">
    <citation type="submission" date="2016-12" db="EMBL/GenBank/DDBJ databases">
        <authorList>
            <person name="Song W.-J."/>
            <person name="Kurnit D.M."/>
        </authorList>
    </citation>
    <scope>NUCLEOTIDE SEQUENCE [LARGE SCALE GENOMIC DNA]</scope>
    <source>
        <strain evidence="2 3">DSM 12503</strain>
    </source>
</reference>
<evidence type="ECO:0000313" key="3">
    <source>
        <dbReference type="Proteomes" id="UP000184612"/>
    </source>
</evidence>
<gene>
    <name evidence="2" type="ORF">SAMN02745217_04250</name>
</gene>
<accession>A0A1M7YM65</accession>